<dbReference type="AlphaFoldDB" id="A0A6N1X0F7"/>
<accession>A0A6N1X0F7</accession>
<dbReference type="RefSeq" id="WP_175503716.1">
    <property type="nucleotide sequence ID" value="NZ_CP054840.1"/>
</dbReference>
<dbReference type="EMBL" id="CP054840">
    <property type="protein sequence ID" value="QKV52839.1"/>
    <property type="molecule type" value="Genomic_DNA"/>
</dbReference>
<dbReference type="PROSITE" id="PS51257">
    <property type="entry name" value="PROKAR_LIPOPROTEIN"/>
    <property type="match status" value="1"/>
</dbReference>
<keyword evidence="1" id="KW-0732">Signal</keyword>
<proteinExistence type="predicted"/>
<sequence>MIWENKIRTALGMVALSALAACGGGGDGDGTDESASGSTPVATAEGLYTGTTDIGQSMTGLMLDNGNYWVLYSEPNNSAAVGGVIQGTSNSSSGTFTSSDGRDFNFEGLGINNVSIAGTYAAGQSIAGKLDYGRGQPTAFTGTYDARYTQPATLAAIAGSYSGQSATAGENEPASFTVSPTGSVSGVGATGCRFTGNVSPRGTVAVYDLSLSFLGGICEQGSATINGVAYLDADGKRLFAAALDASRSNGAVFVGAKEAAATNGGSHIQ</sequence>
<dbReference type="Proteomes" id="UP000509579">
    <property type="component" value="Chromosome"/>
</dbReference>
<feature type="chain" id="PRO_5026827806" description="Transferrin-binding protein B C-lobe/N-lobe beta barrel domain-containing protein" evidence="1">
    <location>
        <begin position="21"/>
        <end position="269"/>
    </location>
</feature>
<evidence type="ECO:0000313" key="3">
    <source>
        <dbReference type="Proteomes" id="UP000509579"/>
    </source>
</evidence>
<protein>
    <recommendedName>
        <fullName evidence="4">Transferrin-binding protein B C-lobe/N-lobe beta barrel domain-containing protein</fullName>
    </recommendedName>
</protein>
<reference evidence="2 3" key="1">
    <citation type="submission" date="2020-06" db="EMBL/GenBank/DDBJ databases">
        <title>Acidovorax antarctica sp. nov., isolated from Corinth ice sheet soil, Antarctic Fields Peninsula.</title>
        <authorList>
            <person name="Xu Q."/>
            <person name="Peng F."/>
        </authorList>
    </citation>
    <scope>NUCLEOTIDE SEQUENCE [LARGE SCALE GENOMIC DNA]</scope>
    <source>
        <strain evidence="2 3">16-35-5</strain>
    </source>
</reference>
<keyword evidence="3" id="KW-1185">Reference proteome</keyword>
<dbReference type="KEGG" id="aant:HUK68_08030"/>
<organism evidence="2 3">
    <name type="scientific">Comamonas antarctica</name>
    <dbReference type="NCBI Taxonomy" id="2743470"/>
    <lineage>
        <taxon>Bacteria</taxon>
        <taxon>Pseudomonadati</taxon>
        <taxon>Pseudomonadota</taxon>
        <taxon>Betaproteobacteria</taxon>
        <taxon>Burkholderiales</taxon>
        <taxon>Comamonadaceae</taxon>
        <taxon>Comamonas</taxon>
    </lineage>
</organism>
<name>A0A6N1X0F7_9BURK</name>
<feature type="signal peptide" evidence="1">
    <location>
        <begin position="1"/>
        <end position="20"/>
    </location>
</feature>
<evidence type="ECO:0008006" key="4">
    <source>
        <dbReference type="Google" id="ProtNLM"/>
    </source>
</evidence>
<evidence type="ECO:0000256" key="1">
    <source>
        <dbReference type="SAM" id="SignalP"/>
    </source>
</evidence>
<gene>
    <name evidence="2" type="ORF">HUK68_08030</name>
</gene>
<evidence type="ECO:0000313" key="2">
    <source>
        <dbReference type="EMBL" id="QKV52839.1"/>
    </source>
</evidence>